<keyword evidence="3" id="KW-0762">Sugar transport</keyword>
<evidence type="ECO:0000256" key="6">
    <source>
        <dbReference type="ARBA" id="ARBA00023136"/>
    </source>
</evidence>
<feature type="transmembrane region" description="Helical" evidence="8">
    <location>
        <begin position="390"/>
        <end position="410"/>
    </location>
</feature>
<dbReference type="Pfam" id="PF00083">
    <property type="entry name" value="Sugar_tr"/>
    <property type="match status" value="2"/>
</dbReference>
<keyword evidence="11" id="KW-1185">Reference proteome</keyword>
<accession>A0AAV0PDS9</accession>
<keyword evidence="5 8" id="KW-1133">Transmembrane helix</keyword>
<organism evidence="10 11">
    <name type="scientific">Linum tenue</name>
    <dbReference type="NCBI Taxonomy" id="586396"/>
    <lineage>
        <taxon>Eukaryota</taxon>
        <taxon>Viridiplantae</taxon>
        <taxon>Streptophyta</taxon>
        <taxon>Embryophyta</taxon>
        <taxon>Tracheophyta</taxon>
        <taxon>Spermatophyta</taxon>
        <taxon>Magnoliopsida</taxon>
        <taxon>eudicotyledons</taxon>
        <taxon>Gunneridae</taxon>
        <taxon>Pentapetalae</taxon>
        <taxon>rosids</taxon>
        <taxon>fabids</taxon>
        <taxon>Malpighiales</taxon>
        <taxon>Linaceae</taxon>
        <taxon>Linum</taxon>
    </lineage>
</organism>
<evidence type="ECO:0000256" key="1">
    <source>
        <dbReference type="ARBA" id="ARBA00004141"/>
    </source>
</evidence>
<keyword evidence="3" id="KW-0813">Transport</keyword>
<feature type="transmembrane region" description="Helical" evidence="8">
    <location>
        <begin position="485"/>
        <end position="503"/>
    </location>
</feature>
<dbReference type="GO" id="GO:0051119">
    <property type="term" value="F:sugar transmembrane transporter activity"/>
    <property type="evidence" value="ECO:0007669"/>
    <property type="project" value="InterPro"/>
</dbReference>
<feature type="transmembrane region" description="Helical" evidence="8">
    <location>
        <begin position="574"/>
        <end position="592"/>
    </location>
</feature>
<dbReference type="EMBL" id="CAMGYJ010000008">
    <property type="protein sequence ID" value="CAI0469402.1"/>
    <property type="molecule type" value="Genomic_DNA"/>
</dbReference>
<dbReference type="CDD" id="cd17358">
    <property type="entry name" value="MFS_GLUT6_8_Class3_like"/>
    <property type="match status" value="1"/>
</dbReference>
<evidence type="ECO:0000256" key="2">
    <source>
        <dbReference type="ARBA" id="ARBA00010992"/>
    </source>
</evidence>
<comment type="similarity">
    <text evidence="2">Belongs to the major facilitator superfamily. Sugar transporter (TC 2.A.1.1) family.</text>
</comment>
<feature type="transmembrane region" description="Helical" evidence="8">
    <location>
        <begin position="546"/>
        <end position="568"/>
    </location>
</feature>
<evidence type="ECO:0000256" key="4">
    <source>
        <dbReference type="ARBA" id="ARBA00022692"/>
    </source>
</evidence>
<dbReference type="InterPro" id="IPR020846">
    <property type="entry name" value="MFS_dom"/>
</dbReference>
<feature type="transmembrane region" description="Helical" evidence="8">
    <location>
        <begin position="682"/>
        <end position="708"/>
    </location>
</feature>
<feature type="transmembrane region" description="Helical" evidence="8">
    <location>
        <begin position="266"/>
        <end position="287"/>
    </location>
</feature>
<feature type="transmembrane region" description="Helical" evidence="8">
    <location>
        <begin position="153"/>
        <end position="180"/>
    </location>
</feature>
<evidence type="ECO:0000313" key="11">
    <source>
        <dbReference type="Proteomes" id="UP001154282"/>
    </source>
</evidence>
<evidence type="ECO:0000256" key="5">
    <source>
        <dbReference type="ARBA" id="ARBA00022989"/>
    </source>
</evidence>
<evidence type="ECO:0000256" key="3">
    <source>
        <dbReference type="ARBA" id="ARBA00022597"/>
    </source>
</evidence>
<dbReference type="AlphaFoldDB" id="A0AAV0PDS9"/>
<dbReference type="SUPFAM" id="SSF103473">
    <property type="entry name" value="MFS general substrate transporter"/>
    <property type="match status" value="2"/>
</dbReference>
<dbReference type="Proteomes" id="UP001154282">
    <property type="component" value="Unassembled WGS sequence"/>
</dbReference>
<dbReference type="GO" id="GO:0016020">
    <property type="term" value="C:membrane"/>
    <property type="evidence" value="ECO:0007669"/>
    <property type="project" value="UniProtKB-SubCell"/>
</dbReference>
<reference evidence="10" key="1">
    <citation type="submission" date="2022-08" db="EMBL/GenBank/DDBJ databases">
        <authorList>
            <person name="Gutierrez-Valencia J."/>
        </authorList>
    </citation>
    <scope>NUCLEOTIDE SEQUENCE</scope>
</reference>
<feature type="transmembrane region" description="Helical" evidence="8">
    <location>
        <begin position="720"/>
        <end position="742"/>
    </location>
</feature>
<dbReference type="InterPro" id="IPR036259">
    <property type="entry name" value="MFS_trans_sf"/>
</dbReference>
<feature type="transmembrane region" description="Helical" evidence="8">
    <location>
        <begin position="820"/>
        <end position="838"/>
    </location>
</feature>
<dbReference type="InterPro" id="IPR044775">
    <property type="entry name" value="MFS_ERD6/Tret1-like"/>
</dbReference>
<sequence>MHHRVKRPTEVVAVGLSFSHGAVIRMGMIKREREQTSFCGEEGGTQPLLLPSSSSQDHDVEGGDRNVPLTPTFLLSIFAVACGSFSTGCTIGYTSPVEYQIIEELGISVGQGPLQLDVGMLLIGIAAPINLYLSPMFVAEITPSNLRGAAVSVTQLIMFCSVAFAFTVGSLISWRALALIGSYKLAKMGKEKEFEAALLQLRGGNADISWEVDEIKVGNGLLMFQQFSGVNAYTMYTGAIFVSAGIPSTAGFLAVASFQHHYEMTYLYVFPTFLVADILGIFCCLEWNSMDDYSRDISSEHQRLCRDYVLSILQYICTHGFILFPNFAPMEPSCHLVDYWMGMFKKQKKEMEETSCCGGEEEGRTQPLLLSPSSSSQDHDGRDVPLTPTFLLSIFAVACGSFSTGCTIGYTSPAEYQIIEELGISAVEYSVSGSMMVVGGLMGSLVGGKITEHIGRKRVRIIARNLTHNFLVYDKESVTRSTVNFVQTMLVLDVLFIVGWLTIASAKGALQLDLGMLLIGIASPINLYLSPIYVAEITPSNLRGAAVSVSQLIMFCCIAFTFVVGSLISWRVLALIGATPSLVQMLLTIFFIPESPRWLAKTGKEKEFEAALQQLRGGNADISSEVNEIKEYMETIHNISKNSSILDMFQKQYAIPLIVGNGLLVLQQVSGMNSYVMYTDAIFVSAGISSTVGFLAVASFQLLGAFLAAVLMDRCGRRPLLLAGVIGTCIGSLLTALSFILQGFEGWSRVTPNLALLSVMIFLGSIAIWNGIPWMIIAEIFPLNIKGSAGTMCCLSYNLSSLMVSSSFQSLLQWSRPGTFFIYAGVSVVAIGFITKLVPETRGKTLEEIQSSFTRK</sequence>
<dbReference type="PANTHER" id="PTHR48021:SF15">
    <property type="entry name" value="SUGAR TRANSPORTER ERD6-LIKE 15 ISOFORM X1"/>
    <property type="match status" value="1"/>
</dbReference>
<comment type="subcellular location">
    <subcellularLocation>
        <location evidence="1">Membrane</location>
        <topology evidence="1">Multi-pass membrane protein</topology>
    </subcellularLocation>
</comment>
<feature type="domain" description="Major facilitator superfamily (MFS) profile" evidence="9">
    <location>
        <begin position="393"/>
        <end position="842"/>
    </location>
</feature>
<feature type="region of interest" description="Disordered" evidence="7">
    <location>
        <begin position="36"/>
        <end position="62"/>
    </location>
</feature>
<feature type="transmembrane region" description="Helical" evidence="8">
    <location>
        <begin position="515"/>
        <end position="534"/>
    </location>
</feature>
<keyword evidence="6 8" id="KW-0472">Membrane</keyword>
<dbReference type="Gene3D" id="1.20.1250.20">
    <property type="entry name" value="MFS general substrate transporter like domains"/>
    <property type="match status" value="3"/>
</dbReference>
<dbReference type="InterPro" id="IPR050549">
    <property type="entry name" value="MFS_Trehalose_Transporter"/>
</dbReference>
<gene>
    <name evidence="10" type="ORF">LITE_LOCUS38149</name>
</gene>
<feature type="transmembrane region" description="Helical" evidence="8">
    <location>
        <begin position="233"/>
        <end position="254"/>
    </location>
</feature>
<evidence type="ECO:0000256" key="7">
    <source>
        <dbReference type="SAM" id="MobiDB-lite"/>
    </source>
</evidence>
<dbReference type="PANTHER" id="PTHR48021">
    <property type="match status" value="1"/>
</dbReference>
<dbReference type="PROSITE" id="PS50850">
    <property type="entry name" value="MFS"/>
    <property type="match status" value="1"/>
</dbReference>
<dbReference type="InterPro" id="IPR005828">
    <property type="entry name" value="MFS_sugar_transport-like"/>
</dbReference>
<evidence type="ECO:0000256" key="8">
    <source>
        <dbReference type="SAM" id="Phobius"/>
    </source>
</evidence>
<comment type="caution">
    <text evidence="10">The sequence shown here is derived from an EMBL/GenBank/DDBJ whole genome shotgun (WGS) entry which is preliminary data.</text>
</comment>
<feature type="compositionally biased region" description="Low complexity" evidence="7">
    <location>
        <begin position="367"/>
        <end position="376"/>
    </location>
</feature>
<proteinExistence type="inferred from homology"/>
<evidence type="ECO:0000313" key="10">
    <source>
        <dbReference type="EMBL" id="CAI0469402.1"/>
    </source>
</evidence>
<name>A0AAV0PDS9_9ROSI</name>
<keyword evidence="4 8" id="KW-0812">Transmembrane</keyword>
<evidence type="ECO:0000259" key="9">
    <source>
        <dbReference type="PROSITE" id="PS50850"/>
    </source>
</evidence>
<feature type="transmembrane region" description="Helical" evidence="8">
    <location>
        <begin position="754"/>
        <end position="777"/>
    </location>
</feature>
<feature type="transmembrane region" description="Helical" evidence="8">
    <location>
        <begin position="114"/>
        <end position="133"/>
    </location>
</feature>
<protein>
    <recommendedName>
        <fullName evidence="9">Major facilitator superfamily (MFS) profile domain-containing protein</fullName>
    </recommendedName>
</protein>
<feature type="region of interest" description="Disordered" evidence="7">
    <location>
        <begin position="355"/>
        <end position="381"/>
    </location>
</feature>